<keyword evidence="4" id="KW-0378">Hydrolase</keyword>
<dbReference type="InterPro" id="IPR011356">
    <property type="entry name" value="Leucine_aapep/pepB"/>
</dbReference>
<reference evidence="10" key="1">
    <citation type="journal article" date="2021" name="PeerJ">
        <title>Extensive microbial diversity within the chicken gut microbiome revealed by metagenomics and culture.</title>
        <authorList>
            <person name="Gilroy R."/>
            <person name="Ravi A."/>
            <person name="Getino M."/>
            <person name="Pursley I."/>
            <person name="Horton D.L."/>
            <person name="Alikhan N.F."/>
            <person name="Baker D."/>
            <person name="Gharbi K."/>
            <person name="Hall N."/>
            <person name="Watson M."/>
            <person name="Adriaenssens E.M."/>
            <person name="Foster-Nyarko E."/>
            <person name="Jarju S."/>
            <person name="Secka A."/>
            <person name="Antonio M."/>
            <person name="Oren A."/>
            <person name="Chaudhuri R.R."/>
            <person name="La Ragione R."/>
            <person name="Hildebrand F."/>
            <person name="Pallen M.J."/>
        </authorList>
    </citation>
    <scope>NUCLEOTIDE SEQUENCE</scope>
    <source>
        <strain evidence="10">ChiGjej1B1-14440</strain>
    </source>
</reference>
<gene>
    <name evidence="10" type="ORF">H9980_03915</name>
</gene>
<dbReference type="InterPro" id="IPR043472">
    <property type="entry name" value="Macro_dom-like"/>
</dbReference>
<dbReference type="GO" id="GO:0070006">
    <property type="term" value="F:metalloaminopeptidase activity"/>
    <property type="evidence" value="ECO:0007669"/>
    <property type="project" value="InterPro"/>
</dbReference>
<dbReference type="PRINTS" id="PR00481">
    <property type="entry name" value="LAMNOPPTDASE"/>
</dbReference>
<dbReference type="Gene3D" id="3.40.220.10">
    <property type="entry name" value="Leucine Aminopeptidase, subunit E, domain 1"/>
    <property type="match status" value="1"/>
</dbReference>
<accession>A0A9D1XKV8</accession>
<dbReference type="GO" id="GO:0005737">
    <property type="term" value="C:cytoplasm"/>
    <property type="evidence" value="ECO:0007669"/>
    <property type="project" value="InterPro"/>
</dbReference>
<evidence type="ECO:0000256" key="1">
    <source>
        <dbReference type="ARBA" id="ARBA00009528"/>
    </source>
</evidence>
<dbReference type="Proteomes" id="UP000886724">
    <property type="component" value="Unassembled WGS sequence"/>
</dbReference>
<name>A0A9D1XKV8_9FIRM</name>
<comment type="similarity">
    <text evidence="1">Belongs to the peptidase M17 family.</text>
</comment>
<organism evidence="10 11">
    <name type="scientific">Candidatus Erysipelatoclostridium merdavium</name>
    <dbReference type="NCBI Taxonomy" id="2838566"/>
    <lineage>
        <taxon>Bacteria</taxon>
        <taxon>Bacillati</taxon>
        <taxon>Bacillota</taxon>
        <taxon>Erysipelotrichia</taxon>
        <taxon>Erysipelotrichales</taxon>
        <taxon>Erysipelotrichales incertae sedis</taxon>
    </lineage>
</organism>
<reference evidence="10" key="2">
    <citation type="submission" date="2021-04" db="EMBL/GenBank/DDBJ databases">
        <authorList>
            <person name="Gilroy R."/>
        </authorList>
    </citation>
    <scope>NUCLEOTIDE SEQUENCE</scope>
    <source>
        <strain evidence="10">ChiGjej1B1-14440</strain>
    </source>
</reference>
<dbReference type="SUPFAM" id="SSF53187">
    <property type="entry name" value="Zn-dependent exopeptidases"/>
    <property type="match status" value="1"/>
</dbReference>
<dbReference type="InterPro" id="IPR000819">
    <property type="entry name" value="Peptidase_M17_C"/>
</dbReference>
<dbReference type="PANTHER" id="PTHR11963:SF23">
    <property type="entry name" value="CYTOSOL AMINOPEPTIDASE"/>
    <property type="match status" value="1"/>
</dbReference>
<evidence type="ECO:0000313" key="11">
    <source>
        <dbReference type="Proteomes" id="UP000886724"/>
    </source>
</evidence>
<sequence>MEQIKNIDLKSLDKNLIYPIYLEQEINVQITDTLNCNLNSIINKEYLKTTTIHTLNNFNFDTITFISLGSKDKVTTQTIRDVAKKIKTDKPSAIYLEEIETSKLDINTIATTFIESYLIEAYQEQKIGHEPHKISPIDIIYSQNDLKEAINKGINLGNGINYARKISDLPSNLMTPYDLVKEAKKLAQQYNMECTILDKDDLEKMNAGGILSVNKGSDIPAYLICLKYTNGTGPYSAVIGKGITFDSGGYNIKKNSYGMKYDMCGGADVLGIMQILAANQVKANVYGIIPTTENLINGGAYKPQDVITTLAKKTIEIVSTDAEGRLILADAITYAQQLGATKLIDLATLTGACVAALGDLYTGVFSNDDDFYEKFAQCAKQSDEKAWRLPIAKEYFDKLKSNSADFKNSFGKPGAGASVAANFLAAFVNDDVKWIHLDIAGTADNDGTGATGAMIRSVVNFIAAN</sequence>
<dbReference type="EMBL" id="DXET01000088">
    <property type="protein sequence ID" value="HIX81105.1"/>
    <property type="molecule type" value="Genomic_DNA"/>
</dbReference>
<comment type="function">
    <text evidence="6">Presumably involved in the processing and regular turnover of intracellular proteins. Catalyzes the removal of unsubstituted N-terminal amino acids from various peptides.</text>
</comment>
<evidence type="ECO:0000256" key="2">
    <source>
        <dbReference type="ARBA" id="ARBA00022438"/>
    </source>
</evidence>
<dbReference type="PROSITE" id="PS00631">
    <property type="entry name" value="CYTOSOL_AP"/>
    <property type="match status" value="1"/>
</dbReference>
<dbReference type="AlphaFoldDB" id="A0A9D1XKV8"/>
<evidence type="ECO:0000256" key="6">
    <source>
        <dbReference type="ARBA" id="ARBA00049972"/>
    </source>
</evidence>
<evidence type="ECO:0000256" key="4">
    <source>
        <dbReference type="ARBA" id="ARBA00022801"/>
    </source>
</evidence>
<dbReference type="GO" id="GO:0030145">
    <property type="term" value="F:manganese ion binding"/>
    <property type="evidence" value="ECO:0007669"/>
    <property type="project" value="InterPro"/>
</dbReference>
<evidence type="ECO:0000259" key="9">
    <source>
        <dbReference type="PROSITE" id="PS00631"/>
    </source>
</evidence>
<comment type="caution">
    <text evidence="10">The sequence shown here is derived from an EMBL/GenBank/DDBJ whole genome shotgun (WGS) entry which is preliminary data.</text>
</comment>
<protein>
    <recommendedName>
        <fullName evidence="7">Probable cytosol aminopeptidase</fullName>
    </recommendedName>
    <alternativeName>
        <fullName evidence="8">Leucine aminopeptidase</fullName>
    </alternativeName>
    <alternativeName>
        <fullName evidence="5">Leucyl aminopeptidase</fullName>
    </alternativeName>
</protein>
<keyword evidence="3" id="KW-0645">Protease</keyword>
<evidence type="ECO:0000256" key="8">
    <source>
        <dbReference type="ARBA" id="ARBA00050061"/>
    </source>
</evidence>
<evidence type="ECO:0000256" key="5">
    <source>
        <dbReference type="ARBA" id="ARBA00033172"/>
    </source>
</evidence>
<dbReference type="Gene3D" id="3.40.630.10">
    <property type="entry name" value="Zn peptidases"/>
    <property type="match status" value="1"/>
</dbReference>
<evidence type="ECO:0000256" key="3">
    <source>
        <dbReference type="ARBA" id="ARBA00022670"/>
    </source>
</evidence>
<dbReference type="GO" id="GO:0006508">
    <property type="term" value="P:proteolysis"/>
    <property type="evidence" value="ECO:0007669"/>
    <property type="project" value="UniProtKB-KW"/>
</dbReference>
<proteinExistence type="inferred from homology"/>
<dbReference type="PANTHER" id="PTHR11963">
    <property type="entry name" value="LEUCINE AMINOPEPTIDASE-RELATED"/>
    <property type="match status" value="1"/>
</dbReference>
<evidence type="ECO:0000256" key="7">
    <source>
        <dbReference type="ARBA" id="ARBA00050021"/>
    </source>
</evidence>
<keyword evidence="2 10" id="KW-0031">Aminopeptidase</keyword>
<evidence type="ECO:0000313" key="10">
    <source>
        <dbReference type="EMBL" id="HIX81105.1"/>
    </source>
</evidence>
<dbReference type="CDD" id="cd00433">
    <property type="entry name" value="Peptidase_M17"/>
    <property type="match status" value="1"/>
</dbReference>
<feature type="domain" description="Cytosol aminopeptidase" evidence="9">
    <location>
        <begin position="319"/>
        <end position="326"/>
    </location>
</feature>
<dbReference type="SUPFAM" id="SSF52949">
    <property type="entry name" value="Macro domain-like"/>
    <property type="match status" value="1"/>
</dbReference>
<dbReference type="Pfam" id="PF00883">
    <property type="entry name" value="Peptidase_M17"/>
    <property type="match status" value="1"/>
</dbReference>